<name>A0A7R8V6B5_HERIL</name>
<keyword evidence="13" id="KW-1185">Reference proteome</keyword>
<dbReference type="FunCoup" id="A0A7R8V6B5">
    <property type="interactions" value="1425"/>
</dbReference>
<evidence type="ECO:0000256" key="3">
    <source>
        <dbReference type="ARBA" id="ARBA00022448"/>
    </source>
</evidence>
<dbReference type="HAMAP" id="MF_01416">
    <property type="entry name" value="ATP_synth_delta_bact"/>
    <property type="match status" value="1"/>
</dbReference>
<evidence type="ECO:0000256" key="1">
    <source>
        <dbReference type="ARBA" id="ARBA00004273"/>
    </source>
</evidence>
<evidence type="ECO:0000256" key="6">
    <source>
        <dbReference type="ARBA" id="ARBA00022946"/>
    </source>
</evidence>
<gene>
    <name evidence="12" type="ORF">HERILL_LOCUS16003</name>
</gene>
<dbReference type="SUPFAM" id="SSF47928">
    <property type="entry name" value="N-terminal domain of the delta subunit of the F1F0-ATP synthase"/>
    <property type="match status" value="1"/>
</dbReference>
<accession>A0A7R8V6B5</accession>
<evidence type="ECO:0000256" key="9">
    <source>
        <dbReference type="ARBA" id="ARBA00023136"/>
    </source>
</evidence>
<keyword evidence="7" id="KW-0406">Ion transport</keyword>
<comment type="similarity">
    <text evidence="2">Belongs to the ATPase delta chain family.</text>
</comment>
<sequence length="210" mass="22996">MAACNKLSVLARQLSTSAPVAQMVKPPVQVFGLEGRYATALYSGASKMNQLDAVEKDLVSLQKTIKQDPKLRDYIISPIINRKVMANALRETCEKLRMQPATSNLLQTLADNGRLKKLDAVISSFRTIMAAHRGEVVCEVVTAKPLDDSQRKQLESALKAFLQKNESIQLTARVDPNIIGGMIVSIGDKYVDMSIASKVKMYSELITAAA</sequence>
<evidence type="ECO:0000313" key="12">
    <source>
        <dbReference type="EMBL" id="CAD7093736.1"/>
    </source>
</evidence>
<dbReference type="NCBIfam" id="TIGR01145">
    <property type="entry name" value="ATP_synt_delta"/>
    <property type="match status" value="1"/>
</dbReference>
<dbReference type="EMBL" id="LR899014">
    <property type="protein sequence ID" value="CAD7093736.1"/>
    <property type="molecule type" value="Genomic_DNA"/>
</dbReference>
<evidence type="ECO:0000256" key="5">
    <source>
        <dbReference type="ARBA" id="ARBA00022792"/>
    </source>
</evidence>
<evidence type="ECO:0000256" key="11">
    <source>
        <dbReference type="ARBA" id="ARBA00033369"/>
    </source>
</evidence>
<protein>
    <recommendedName>
        <fullName evidence="11">Oligomycin sensitivity conferral protein</fullName>
    </recommendedName>
</protein>
<dbReference type="GO" id="GO:0005743">
    <property type="term" value="C:mitochondrial inner membrane"/>
    <property type="evidence" value="ECO:0007669"/>
    <property type="project" value="UniProtKB-SubCell"/>
</dbReference>
<evidence type="ECO:0000256" key="4">
    <source>
        <dbReference type="ARBA" id="ARBA00022781"/>
    </source>
</evidence>
<keyword evidence="5" id="KW-0999">Mitochondrion inner membrane</keyword>
<dbReference type="OrthoDB" id="1262810at2759"/>
<keyword evidence="3" id="KW-0813">Transport</keyword>
<evidence type="ECO:0000256" key="7">
    <source>
        <dbReference type="ARBA" id="ARBA00023065"/>
    </source>
</evidence>
<dbReference type="OMA" id="MVDNIQD"/>
<keyword evidence="4" id="KW-0375">Hydrogen ion transport</keyword>
<keyword evidence="8" id="KW-0496">Mitochondrion</keyword>
<dbReference type="Proteomes" id="UP000594454">
    <property type="component" value="Chromosome 6"/>
</dbReference>
<dbReference type="AlphaFoldDB" id="A0A7R8V6B5"/>
<comment type="subcellular location">
    <subcellularLocation>
        <location evidence="1">Mitochondrion inner membrane</location>
    </subcellularLocation>
</comment>
<dbReference type="InterPro" id="IPR026015">
    <property type="entry name" value="ATP_synth_OSCP/delta_N_sf"/>
</dbReference>
<organism evidence="12 13">
    <name type="scientific">Hermetia illucens</name>
    <name type="common">Black soldier fly</name>
    <dbReference type="NCBI Taxonomy" id="343691"/>
    <lineage>
        <taxon>Eukaryota</taxon>
        <taxon>Metazoa</taxon>
        <taxon>Ecdysozoa</taxon>
        <taxon>Arthropoda</taxon>
        <taxon>Hexapoda</taxon>
        <taxon>Insecta</taxon>
        <taxon>Pterygota</taxon>
        <taxon>Neoptera</taxon>
        <taxon>Endopterygota</taxon>
        <taxon>Diptera</taxon>
        <taxon>Brachycera</taxon>
        <taxon>Stratiomyomorpha</taxon>
        <taxon>Stratiomyidae</taxon>
        <taxon>Hermetiinae</taxon>
        <taxon>Hermetia</taxon>
    </lineage>
</organism>
<evidence type="ECO:0000256" key="2">
    <source>
        <dbReference type="ARBA" id="ARBA00007046"/>
    </source>
</evidence>
<keyword evidence="9" id="KW-0472">Membrane</keyword>
<dbReference type="PRINTS" id="PR00125">
    <property type="entry name" value="ATPASEDELTA"/>
</dbReference>
<keyword evidence="10" id="KW-0066">ATP synthesis</keyword>
<dbReference type="InterPro" id="IPR000711">
    <property type="entry name" value="ATPase_OSCP/dsu"/>
</dbReference>
<dbReference type="PANTHER" id="PTHR11910">
    <property type="entry name" value="ATP SYNTHASE DELTA CHAIN"/>
    <property type="match status" value="1"/>
</dbReference>
<dbReference type="FunFam" id="1.10.520.20:FF:000002">
    <property type="entry name" value="ATP synthase subunit O, mitochondrial"/>
    <property type="match status" value="1"/>
</dbReference>
<evidence type="ECO:0000256" key="8">
    <source>
        <dbReference type="ARBA" id="ARBA00023128"/>
    </source>
</evidence>
<dbReference type="Pfam" id="PF00213">
    <property type="entry name" value="OSCP"/>
    <property type="match status" value="1"/>
</dbReference>
<evidence type="ECO:0000313" key="13">
    <source>
        <dbReference type="Proteomes" id="UP000594454"/>
    </source>
</evidence>
<dbReference type="GO" id="GO:0046933">
    <property type="term" value="F:proton-transporting ATP synthase activity, rotational mechanism"/>
    <property type="evidence" value="ECO:0007669"/>
    <property type="project" value="InterPro"/>
</dbReference>
<evidence type="ECO:0000256" key="10">
    <source>
        <dbReference type="ARBA" id="ARBA00023310"/>
    </source>
</evidence>
<dbReference type="InParanoid" id="A0A7R8V6B5"/>
<proteinExistence type="inferred from homology"/>
<dbReference type="Gene3D" id="1.10.520.20">
    <property type="entry name" value="N-terminal domain of the delta subunit of the F1F0-ATP synthase"/>
    <property type="match status" value="1"/>
</dbReference>
<reference evidence="12 13" key="1">
    <citation type="submission" date="2020-11" db="EMBL/GenBank/DDBJ databases">
        <authorList>
            <person name="Wallbank WR R."/>
            <person name="Pardo Diaz C."/>
            <person name="Kozak K."/>
            <person name="Martin S."/>
            <person name="Jiggins C."/>
            <person name="Moest M."/>
            <person name="Warren A I."/>
            <person name="Generalovic N T."/>
            <person name="Byers J.R.P. K."/>
            <person name="Montejo-Kovacevich G."/>
            <person name="Yen C E."/>
        </authorList>
    </citation>
    <scope>NUCLEOTIDE SEQUENCE [LARGE SCALE GENOMIC DNA]</scope>
</reference>
<keyword evidence="6" id="KW-0809">Transit peptide</keyword>